<keyword evidence="5 7" id="KW-0472">Membrane</keyword>
<dbReference type="InterPro" id="IPR030184">
    <property type="entry name" value="WAT1-related"/>
</dbReference>
<dbReference type="InterPro" id="IPR000620">
    <property type="entry name" value="EamA_dom"/>
</dbReference>
<keyword evidence="3 7" id="KW-0812">Transmembrane</keyword>
<feature type="region of interest" description="Disordered" evidence="6">
    <location>
        <begin position="387"/>
        <end position="435"/>
    </location>
</feature>
<feature type="transmembrane region" description="Helical" evidence="7">
    <location>
        <begin position="305"/>
        <end position="325"/>
    </location>
</feature>
<evidence type="ECO:0000256" key="2">
    <source>
        <dbReference type="ARBA" id="ARBA00007635"/>
    </source>
</evidence>
<reference evidence="9" key="2">
    <citation type="submission" date="2015-07" db="EMBL/GenBank/DDBJ databases">
        <authorList>
            <person name="Noorani M."/>
        </authorList>
    </citation>
    <scope>NUCLEOTIDE SEQUENCE</scope>
    <source>
        <strain evidence="9">Yugu1</strain>
    </source>
</reference>
<comment type="similarity">
    <text evidence="2">Belongs to the drug/metabolite transporter (DMT) superfamily. Plant drug/metabolite exporter (P-DME) (TC 2.A.7.4) family.</text>
</comment>
<feature type="transmembrane region" description="Helical" evidence="7">
    <location>
        <begin position="65"/>
        <end position="83"/>
    </location>
</feature>
<feature type="transmembrane region" description="Helical" evidence="7">
    <location>
        <begin position="160"/>
        <end position="177"/>
    </location>
</feature>
<feature type="transmembrane region" description="Helical" evidence="7">
    <location>
        <begin position="363"/>
        <end position="381"/>
    </location>
</feature>
<dbReference type="Pfam" id="PF00892">
    <property type="entry name" value="EamA"/>
    <property type="match status" value="2"/>
</dbReference>
<sequence length="435" mass="47005">MHEHAENFQLVPLSCHFSLLYSLGNSHKLGGWPSRIYRGGSSGSGTTVLKHHRSFHLGAMGNGKVYATVVLIRLIYAGMHILTKASFNEGMSTTVFVFYRHAVAAIFLLPFAFLEIRKRPAPPLNFKLTAKIFAHAFYGMAGTINLYCIGLKYASATSSSAIFNIVPVVAFILAVMFRMETLKLRSVHGIAKASGILLCVGGVIVLALYEGPELKSMNHHQLLKHHTSAAAAHAHSKEEWALGIFLMTTSIVIWSFWTVKQGPLLLEYPSKLLNTTLQCVFASIQSFVIALVLERDFSRWKLAGAVSLASVLFTGIVVAAISYYLQIWVIEKKGPVFLSMSMPLSLVFTMAIASFLLGEDVSLGSIIGSVLLVAGLYNVLWGKSREEKQAAGGRDSGGGGGVDGDVERNAAAVQPADGETKEKEEGDVDAAAAKV</sequence>
<evidence type="ECO:0000256" key="6">
    <source>
        <dbReference type="SAM" id="MobiDB-lite"/>
    </source>
</evidence>
<dbReference type="GO" id="GO:0016020">
    <property type="term" value="C:membrane"/>
    <property type="evidence" value="ECO:0007669"/>
    <property type="project" value="UniProtKB-SubCell"/>
</dbReference>
<organism evidence="9">
    <name type="scientific">Setaria italica</name>
    <name type="common">Foxtail millet</name>
    <name type="synonym">Panicum italicum</name>
    <dbReference type="NCBI Taxonomy" id="4555"/>
    <lineage>
        <taxon>Eukaryota</taxon>
        <taxon>Viridiplantae</taxon>
        <taxon>Streptophyta</taxon>
        <taxon>Embryophyta</taxon>
        <taxon>Tracheophyta</taxon>
        <taxon>Spermatophyta</taxon>
        <taxon>Magnoliopsida</taxon>
        <taxon>Liliopsida</taxon>
        <taxon>Poales</taxon>
        <taxon>Poaceae</taxon>
        <taxon>PACMAD clade</taxon>
        <taxon>Panicoideae</taxon>
        <taxon>Panicodae</taxon>
        <taxon>Paniceae</taxon>
        <taxon>Cenchrinae</taxon>
        <taxon>Setaria</taxon>
    </lineage>
</organism>
<proteinExistence type="inferred from homology"/>
<evidence type="ECO:0000256" key="5">
    <source>
        <dbReference type="ARBA" id="ARBA00023136"/>
    </source>
</evidence>
<evidence type="ECO:0000256" key="1">
    <source>
        <dbReference type="ARBA" id="ARBA00004141"/>
    </source>
</evidence>
<feature type="transmembrane region" description="Helical" evidence="7">
    <location>
        <begin position="189"/>
        <end position="209"/>
    </location>
</feature>
<feature type="domain" description="EamA" evidence="8">
    <location>
        <begin position="67"/>
        <end position="205"/>
    </location>
</feature>
<evidence type="ECO:0000256" key="4">
    <source>
        <dbReference type="ARBA" id="ARBA00022989"/>
    </source>
</evidence>
<dbReference type="OrthoDB" id="1718296at2759"/>
<feature type="transmembrane region" description="Helical" evidence="7">
    <location>
        <begin position="135"/>
        <end position="154"/>
    </location>
</feature>
<dbReference type="PANTHER" id="PTHR31218">
    <property type="entry name" value="WAT1-RELATED PROTEIN"/>
    <property type="match status" value="1"/>
</dbReference>
<protein>
    <recommendedName>
        <fullName evidence="8">EamA domain-containing protein</fullName>
    </recommendedName>
</protein>
<dbReference type="InterPro" id="IPR037185">
    <property type="entry name" value="EmrE-like"/>
</dbReference>
<dbReference type="EMBL" id="CM003529">
    <property type="protein sequence ID" value="RCV13318.1"/>
    <property type="molecule type" value="Genomic_DNA"/>
</dbReference>
<keyword evidence="4 7" id="KW-1133">Transmembrane helix</keyword>
<dbReference type="SUPFAM" id="SSF103481">
    <property type="entry name" value="Multidrug resistance efflux transporter EmrE"/>
    <property type="match status" value="2"/>
</dbReference>
<evidence type="ECO:0000259" key="8">
    <source>
        <dbReference type="Pfam" id="PF00892"/>
    </source>
</evidence>
<evidence type="ECO:0000313" key="9">
    <source>
        <dbReference type="EMBL" id="RCV13318.1"/>
    </source>
</evidence>
<feature type="transmembrane region" description="Helical" evidence="7">
    <location>
        <begin position="337"/>
        <end position="357"/>
    </location>
</feature>
<reference evidence="9" key="1">
    <citation type="journal article" date="2012" name="Nat. Biotechnol.">
        <title>Reference genome sequence of the model plant Setaria.</title>
        <authorList>
            <person name="Bennetzen J.L."/>
            <person name="Schmutz J."/>
            <person name="Wang H."/>
            <person name="Percifield R."/>
            <person name="Hawkins J."/>
            <person name="Pontaroli A.C."/>
            <person name="Estep M."/>
            <person name="Feng L."/>
            <person name="Vaughn J.N."/>
            <person name="Grimwood J."/>
            <person name="Jenkins J."/>
            <person name="Barry K."/>
            <person name="Lindquist E."/>
            <person name="Hellsten U."/>
            <person name="Deshpande S."/>
            <person name="Wang X."/>
            <person name="Wu X."/>
            <person name="Mitros T."/>
            <person name="Triplett J."/>
            <person name="Yang X."/>
            <person name="Ye C.Y."/>
            <person name="Mauro-Herrera M."/>
            <person name="Wang L."/>
            <person name="Li P."/>
            <person name="Sharma M."/>
            <person name="Sharma R."/>
            <person name="Ronald P.C."/>
            <person name="Panaud O."/>
            <person name="Kellogg E.A."/>
            <person name="Brutnell T.P."/>
            <person name="Doust A.N."/>
            <person name="Tuskan G.A."/>
            <person name="Rokhsar D."/>
            <person name="Devos K.M."/>
        </authorList>
    </citation>
    <scope>NUCLEOTIDE SEQUENCE [LARGE SCALE GENOMIC DNA]</scope>
    <source>
        <strain evidence="9">Yugu1</strain>
    </source>
</reference>
<name>A0A368Q6J5_SETIT</name>
<feature type="domain" description="EamA" evidence="8">
    <location>
        <begin position="242"/>
        <end position="379"/>
    </location>
</feature>
<dbReference type="GO" id="GO:0022857">
    <property type="term" value="F:transmembrane transporter activity"/>
    <property type="evidence" value="ECO:0007669"/>
    <property type="project" value="InterPro"/>
</dbReference>
<accession>A0A368Q6J5</accession>
<feature type="compositionally biased region" description="Gly residues" evidence="6">
    <location>
        <begin position="394"/>
        <end position="403"/>
    </location>
</feature>
<gene>
    <name evidence="9" type="ORF">SETIT_2G336300v2</name>
</gene>
<feature type="transmembrane region" description="Helical" evidence="7">
    <location>
        <begin position="240"/>
        <end position="259"/>
    </location>
</feature>
<comment type="subcellular location">
    <subcellularLocation>
        <location evidence="1">Membrane</location>
        <topology evidence="1">Multi-pass membrane protein</topology>
    </subcellularLocation>
</comment>
<dbReference type="AlphaFoldDB" id="A0A368Q6J5"/>
<evidence type="ECO:0000256" key="7">
    <source>
        <dbReference type="SAM" id="Phobius"/>
    </source>
</evidence>
<feature type="transmembrane region" description="Helical" evidence="7">
    <location>
        <begin position="95"/>
        <end position="114"/>
    </location>
</feature>
<evidence type="ECO:0000256" key="3">
    <source>
        <dbReference type="ARBA" id="ARBA00022692"/>
    </source>
</evidence>